<keyword evidence="2" id="KW-1185">Reference proteome</keyword>
<gene>
    <name evidence="1" type="ORF">EKH80_20585</name>
</gene>
<name>A0A432M0P2_9GAMM</name>
<comment type="caution">
    <text evidence="1">The sequence shown here is derived from an EMBL/GenBank/DDBJ whole genome shotgun (WGS) entry which is preliminary data.</text>
</comment>
<reference evidence="1 2" key="1">
    <citation type="submission" date="2018-12" db="EMBL/GenBank/DDBJ databases">
        <title>Dyella dinghuensis sp. nov. DHOA06 and Dyella choica sp. nov. 4M-K27, isolated from forest soil.</title>
        <authorList>
            <person name="Qiu L.-H."/>
            <person name="Gao Z.-H."/>
        </authorList>
    </citation>
    <scope>NUCLEOTIDE SEQUENCE [LARGE SCALE GENOMIC DNA]</scope>
    <source>
        <strain evidence="1 2">4M-K27</strain>
    </source>
</reference>
<proteinExistence type="predicted"/>
<protein>
    <submittedName>
        <fullName evidence="1">Uncharacterized protein</fullName>
    </submittedName>
</protein>
<dbReference type="EMBL" id="RYYV01000023">
    <property type="protein sequence ID" value="RUL70460.1"/>
    <property type="molecule type" value="Genomic_DNA"/>
</dbReference>
<dbReference type="AlphaFoldDB" id="A0A432M0P2"/>
<evidence type="ECO:0000313" key="1">
    <source>
        <dbReference type="EMBL" id="RUL70460.1"/>
    </source>
</evidence>
<dbReference type="RefSeq" id="WP_126686678.1">
    <property type="nucleotide sequence ID" value="NZ_RYYV01000023.1"/>
</dbReference>
<dbReference type="Proteomes" id="UP000274358">
    <property type="component" value="Unassembled WGS sequence"/>
</dbReference>
<sequence>MITTDVTSIDIQVTIKLKEQFADLTSLPGYYWDFSLLSAPEGVKMENRATGKLSIERLTGKISFNYQLCTPPSLSLHFVYANVSTDLANGVILTEEISSVTIAEDEINILYNNTFPLKRIFGIILIARDPSKPYIAIKSPDPQVTNDPNPGS</sequence>
<evidence type="ECO:0000313" key="2">
    <source>
        <dbReference type="Proteomes" id="UP000274358"/>
    </source>
</evidence>
<organism evidence="1 2">
    <name type="scientific">Dyella choica</name>
    <dbReference type="NCBI Taxonomy" id="1927959"/>
    <lineage>
        <taxon>Bacteria</taxon>
        <taxon>Pseudomonadati</taxon>
        <taxon>Pseudomonadota</taxon>
        <taxon>Gammaproteobacteria</taxon>
        <taxon>Lysobacterales</taxon>
        <taxon>Rhodanobacteraceae</taxon>
        <taxon>Dyella</taxon>
    </lineage>
</organism>
<accession>A0A432M0P2</accession>